<feature type="region of interest" description="Disordered" evidence="1">
    <location>
        <begin position="1"/>
        <end position="20"/>
    </location>
</feature>
<gene>
    <name evidence="2" type="ORF">GPECTOR_9g677</name>
</gene>
<protein>
    <recommendedName>
        <fullName evidence="4">Myb/SANT-like domain-containing protein</fullName>
    </recommendedName>
</protein>
<organism evidence="2 3">
    <name type="scientific">Gonium pectorale</name>
    <name type="common">Green alga</name>
    <dbReference type="NCBI Taxonomy" id="33097"/>
    <lineage>
        <taxon>Eukaryota</taxon>
        <taxon>Viridiplantae</taxon>
        <taxon>Chlorophyta</taxon>
        <taxon>core chlorophytes</taxon>
        <taxon>Chlorophyceae</taxon>
        <taxon>CS clade</taxon>
        <taxon>Chlamydomonadales</taxon>
        <taxon>Volvocaceae</taxon>
        <taxon>Gonium</taxon>
    </lineage>
</organism>
<evidence type="ECO:0000256" key="1">
    <source>
        <dbReference type="SAM" id="MobiDB-lite"/>
    </source>
</evidence>
<keyword evidence="3" id="KW-1185">Reference proteome</keyword>
<evidence type="ECO:0000313" key="3">
    <source>
        <dbReference type="Proteomes" id="UP000075714"/>
    </source>
</evidence>
<feature type="region of interest" description="Disordered" evidence="1">
    <location>
        <begin position="127"/>
        <end position="192"/>
    </location>
</feature>
<comment type="caution">
    <text evidence="2">The sequence shown here is derived from an EMBL/GenBank/DDBJ whole genome shotgun (WGS) entry which is preliminary data.</text>
</comment>
<evidence type="ECO:0008006" key="4">
    <source>
        <dbReference type="Google" id="ProtNLM"/>
    </source>
</evidence>
<evidence type="ECO:0000313" key="2">
    <source>
        <dbReference type="EMBL" id="KXZ52632.1"/>
    </source>
</evidence>
<dbReference type="AlphaFoldDB" id="A0A150GSE1"/>
<dbReference type="Proteomes" id="UP000075714">
    <property type="component" value="Unassembled WGS sequence"/>
</dbReference>
<feature type="compositionally biased region" description="Gly residues" evidence="1">
    <location>
        <begin position="157"/>
        <end position="171"/>
    </location>
</feature>
<dbReference type="EMBL" id="LSYV01000010">
    <property type="protein sequence ID" value="KXZ52632.1"/>
    <property type="molecule type" value="Genomic_DNA"/>
</dbReference>
<sequence length="192" mass="20066">MRKVDLWMEAKPDKEKPKTAEIKQKLADLASSVPELTERTGDEMLTKYNNMKVAYRGLKDIASVTGAAGDDYFSWDSKRKKEVKEFLQKRNFTGDFTVEVFHELDKWMPHKPSTNPPTGIKDLATKMWDRRGGGGGAGPAAAATGGGGVGPADNAAVGGGAGVGDGAGEGAAEGEVGDNGVAADNGANGVIL</sequence>
<proteinExistence type="predicted"/>
<name>A0A150GSE1_GONPE</name>
<reference evidence="3" key="1">
    <citation type="journal article" date="2016" name="Nat. Commun.">
        <title>The Gonium pectorale genome demonstrates co-option of cell cycle regulation during the evolution of multicellularity.</title>
        <authorList>
            <person name="Hanschen E.R."/>
            <person name="Marriage T.N."/>
            <person name="Ferris P.J."/>
            <person name="Hamaji T."/>
            <person name="Toyoda A."/>
            <person name="Fujiyama A."/>
            <person name="Neme R."/>
            <person name="Noguchi H."/>
            <person name="Minakuchi Y."/>
            <person name="Suzuki M."/>
            <person name="Kawai-Toyooka H."/>
            <person name="Smith D.R."/>
            <person name="Sparks H."/>
            <person name="Anderson J."/>
            <person name="Bakaric R."/>
            <person name="Luria V."/>
            <person name="Karger A."/>
            <person name="Kirschner M.W."/>
            <person name="Durand P.M."/>
            <person name="Michod R.E."/>
            <person name="Nozaki H."/>
            <person name="Olson B.J."/>
        </authorList>
    </citation>
    <scope>NUCLEOTIDE SEQUENCE [LARGE SCALE GENOMIC DNA]</scope>
    <source>
        <strain evidence="3">NIES-2863</strain>
    </source>
</reference>
<feature type="compositionally biased region" description="Gly residues" evidence="1">
    <location>
        <begin position="133"/>
        <end position="150"/>
    </location>
</feature>
<accession>A0A150GSE1</accession>